<sequence length="145" mass="16311">HPQSHHTNSPRPSFQTPQCPPRGTVIWPVFTPAPPVVNVNDAAAGVTVMARGINRPRRSRTRDCRLDRGDSCRKNAPSSTRNCGCHRPCSQINGTLRRSYHWPEIGLGHLIRSHLTQTHFHVDLARDDMLFLEPLKNTFFISTSA</sequence>
<reference evidence="2" key="1">
    <citation type="submission" date="2018-11" db="EMBL/GenBank/DDBJ databases">
        <authorList>
            <consortium name="Pathogen Informatics"/>
        </authorList>
    </citation>
    <scope>NUCLEOTIDE SEQUENCE</scope>
</reference>
<proteinExistence type="predicted"/>
<feature type="region of interest" description="Disordered" evidence="1">
    <location>
        <begin position="1"/>
        <end position="20"/>
    </location>
</feature>
<feature type="non-terminal residue" evidence="2">
    <location>
        <position position="1"/>
    </location>
</feature>
<dbReference type="Proteomes" id="UP000784294">
    <property type="component" value="Unassembled WGS sequence"/>
</dbReference>
<evidence type="ECO:0000256" key="1">
    <source>
        <dbReference type="SAM" id="MobiDB-lite"/>
    </source>
</evidence>
<gene>
    <name evidence="2" type="ORF">PXEA_LOCUS24500</name>
</gene>
<organism evidence="2 3">
    <name type="scientific">Protopolystoma xenopodis</name>
    <dbReference type="NCBI Taxonomy" id="117903"/>
    <lineage>
        <taxon>Eukaryota</taxon>
        <taxon>Metazoa</taxon>
        <taxon>Spiralia</taxon>
        <taxon>Lophotrochozoa</taxon>
        <taxon>Platyhelminthes</taxon>
        <taxon>Monogenea</taxon>
        <taxon>Polyopisthocotylea</taxon>
        <taxon>Polystomatidea</taxon>
        <taxon>Polystomatidae</taxon>
        <taxon>Protopolystoma</taxon>
    </lineage>
</organism>
<feature type="compositionally biased region" description="Polar residues" evidence="1">
    <location>
        <begin position="1"/>
        <end position="17"/>
    </location>
</feature>
<dbReference type="AlphaFoldDB" id="A0A448X8W2"/>
<name>A0A448X8W2_9PLAT</name>
<keyword evidence="3" id="KW-1185">Reference proteome</keyword>
<evidence type="ECO:0000313" key="3">
    <source>
        <dbReference type="Proteomes" id="UP000784294"/>
    </source>
</evidence>
<evidence type="ECO:0000313" key="2">
    <source>
        <dbReference type="EMBL" id="VEL31060.1"/>
    </source>
</evidence>
<comment type="caution">
    <text evidence="2">The sequence shown here is derived from an EMBL/GenBank/DDBJ whole genome shotgun (WGS) entry which is preliminary data.</text>
</comment>
<accession>A0A448X8W2</accession>
<dbReference type="EMBL" id="CAAALY010118146">
    <property type="protein sequence ID" value="VEL31060.1"/>
    <property type="molecule type" value="Genomic_DNA"/>
</dbReference>
<protein>
    <submittedName>
        <fullName evidence="2">Uncharacterized protein</fullName>
    </submittedName>
</protein>